<evidence type="ECO:0000256" key="1">
    <source>
        <dbReference type="SAM" id="MobiDB-lite"/>
    </source>
</evidence>
<feature type="region of interest" description="Disordered" evidence="1">
    <location>
        <begin position="99"/>
        <end position="130"/>
    </location>
</feature>
<gene>
    <name evidence="2" type="ORF">SUNI508_05966</name>
</gene>
<evidence type="ECO:0000313" key="3">
    <source>
        <dbReference type="Proteomes" id="UP001408356"/>
    </source>
</evidence>
<reference evidence="2 3" key="1">
    <citation type="journal article" date="2024" name="J. Plant Pathol.">
        <title>Sequence and assembly of the genome of Seiridium unicorne, isolate CBS 538.82, causal agent of cypress canker disease.</title>
        <authorList>
            <person name="Scali E."/>
            <person name="Rocca G.D."/>
            <person name="Danti R."/>
            <person name="Garbelotto M."/>
            <person name="Barberini S."/>
            <person name="Baroncelli R."/>
            <person name="Emiliani G."/>
        </authorList>
    </citation>
    <scope>NUCLEOTIDE SEQUENCE [LARGE SCALE GENOMIC DNA]</scope>
    <source>
        <strain evidence="2 3">BM-138-508</strain>
    </source>
</reference>
<dbReference type="EMBL" id="JARVKF010000201">
    <property type="protein sequence ID" value="KAK9421118.1"/>
    <property type="molecule type" value="Genomic_DNA"/>
</dbReference>
<name>A0ABR2V2I3_9PEZI</name>
<keyword evidence="3" id="KW-1185">Reference proteome</keyword>
<organism evidence="2 3">
    <name type="scientific">Seiridium unicorne</name>
    <dbReference type="NCBI Taxonomy" id="138068"/>
    <lineage>
        <taxon>Eukaryota</taxon>
        <taxon>Fungi</taxon>
        <taxon>Dikarya</taxon>
        <taxon>Ascomycota</taxon>
        <taxon>Pezizomycotina</taxon>
        <taxon>Sordariomycetes</taxon>
        <taxon>Xylariomycetidae</taxon>
        <taxon>Amphisphaeriales</taxon>
        <taxon>Sporocadaceae</taxon>
        <taxon>Seiridium</taxon>
    </lineage>
</organism>
<evidence type="ECO:0000313" key="2">
    <source>
        <dbReference type="EMBL" id="KAK9421118.1"/>
    </source>
</evidence>
<dbReference type="Proteomes" id="UP001408356">
    <property type="component" value="Unassembled WGS sequence"/>
</dbReference>
<sequence length="130" mass="14465">MSAAPVQTGYDEDFHQVGQQASMTELMRMAGATGLRRRAVSLGVDHWKTFEWCRSEPWLPSGFGEMRQFPDWTKSWADSAAGVAVRIRVLPAMSASAVRPQAALSGTSHNPFRLSGDFQGHRRKQFSPNK</sequence>
<comment type="caution">
    <text evidence="2">The sequence shown here is derived from an EMBL/GenBank/DDBJ whole genome shotgun (WGS) entry which is preliminary data.</text>
</comment>
<proteinExistence type="predicted"/>
<feature type="compositionally biased region" description="Basic residues" evidence="1">
    <location>
        <begin position="121"/>
        <end position="130"/>
    </location>
</feature>
<protein>
    <submittedName>
        <fullName evidence="2">Uncharacterized protein</fullName>
    </submittedName>
</protein>
<accession>A0ABR2V2I3</accession>